<dbReference type="EMBL" id="JAOYFB010000004">
    <property type="protein sequence ID" value="KAK4014542.1"/>
    <property type="molecule type" value="Genomic_DNA"/>
</dbReference>
<proteinExistence type="predicted"/>
<evidence type="ECO:0000313" key="2">
    <source>
        <dbReference type="Proteomes" id="UP001234178"/>
    </source>
</evidence>
<accession>A0ABQ9ZNN4</accession>
<organism evidence="1 2">
    <name type="scientific">Daphnia magna</name>
    <dbReference type="NCBI Taxonomy" id="35525"/>
    <lineage>
        <taxon>Eukaryota</taxon>
        <taxon>Metazoa</taxon>
        <taxon>Ecdysozoa</taxon>
        <taxon>Arthropoda</taxon>
        <taxon>Crustacea</taxon>
        <taxon>Branchiopoda</taxon>
        <taxon>Diplostraca</taxon>
        <taxon>Cladocera</taxon>
        <taxon>Anomopoda</taxon>
        <taxon>Daphniidae</taxon>
        <taxon>Daphnia</taxon>
    </lineage>
</organism>
<comment type="caution">
    <text evidence="1">The sequence shown here is derived from an EMBL/GenBank/DDBJ whole genome shotgun (WGS) entry which is preliminary data.</text>
</comment>
<keyword evidence="2" id="KW-1185">Reference proteome</keyword>
<sequence length="79" mass="8963">MADCRHKIFAFKVDNQLEACIRVYSNLMSYPPKASKIQAFSEASMPHKGNFPVLTIPIWSTLSHFQVTTSIGEFEKEKA</sequence>
<evidence type="ECO:0000313" key="1">
    <source>
        <dbReference type="EMBL" id="KAK4014542.1"/>
    </source>
</evidence>
<dbReference type="Proteomes" id="UP001234178">
    <property type="component" value="Unassembled WGS sequence"/>
</dbReference>
<protein>
    <submittedName>
        <fullName evidence="1">Uncharacterized protein</fullName>
    </submittedName>
</protein>
<name>A0ABQ9ZNN4_9CRUS</name>
<gene>
    <name evidence="1" type="ORF">OUZ56_027064</name>
</gene>
<reference evidence="1 2" key="1">
    <citation type="journal article" date="2023" name="Nucleic Acids Res.">
        <title>The hologenome of Daphnia magna reveals possible DNA methylation and microbiome-mediated evolution of the host genome.</title>
        <authorList>
            <person name="Chaturvedi A."/>
            <person name="Li X."/>
            <person name="Dhandapani V."/>
            <person name="Marshall H."/>
            <person name="Kissane S."/>
            <person name="Cuenca-Cambronero M."/>
            <person name="Asole G."/>
            <person name="Calvet F."/>
            <person name="Ruiz-Romero M."/>
            <person name="Marangio P."/>
            <person name="Guigo R."/>
            <person name="Rago D."/>
            <person name="Mirbahai L."/>
            <person name="Eastwood N."/>
            <person name="Colbourne J.K."/>
            <person name="Zhou J."/>
            <person name="Mallon E."/>
            <person name="Orsini L."/>
        </authorList>
    </citation>
    <scope>NUCLEOTIDE SEQUENCE [LARGE SCALE GENOMIC DNA]</scope>
    <source>
        <strain evidence="1">LRV0_1</strain>
    </source>
</reference>